<name>A0ABN0XQ48_9ACTN</name>
<evidence type="ECO:0000313" key="3">
    <source>
        <dbReference type="Proteomes" id="UP001501822"/>
    </source>
</evidence>
<keyword evidence="3" id="KW-1185">Reference proteome</keyword>
<dbReference type="RefSeq" id="WP_252805026.1">
    <property type="nucleotide sequence ID" value="NZ_BAAABM010000069.1"/>
</dbReference>
<feature type="chain" id="PRO_5046104638" description="Secreted protein" evidence="1">
    <location>
        <begin position="21"/>
        <end position="179"/>
    </location>
</feature>
<keyword evidence="1" id="KW-0732">Signal</keyword>
<comment type="caution">
    <text evidence="2">The sequence shown here is derived from an EMBL/GenBank/DDBJ whole genome shotgun (WGS) entry which is preliminary data.</text>
</comment>
<proteinExistence type="predicted"/>
<protein>
    <recommendedName>
        <fullName evidence="4">Secreted protein</fullName>
    </recommendedName>
</protein>
<evidence type="ECO:0008006" key="4">
    <source>
        <dbReference type="Google" id="ProtNLM"/>
    </source>
</evidence>
<dbReference type="Proteomes" id="UP001501822">
    <property type="component" value="Unassembled WGS sequence"/>
</dbReference>
<evidence type="ECO:0000256" key="1">
    <source>
        <dbReference type="SAM" id="SignalP"/>
    </source>
</evidence>
<dbReference type="EMBL" id="BAAABM010000069">
    <property type="protein sequence ID" value="GAA0370018.1"/>
    <property type="molecule type" value="Genomic_DNA"/>
</dbReference>
<sequence length="179" mass="18320">MAEHGSSARVLATMSAAALAALGATAPIARPAAAESPALLQCQGTETVAYRPGVLLRPRNIRITTSGRFGSCADGQGAVTGGSYEERFTIFAGCDDLLDGFHARRTFRWSTGDASVVDATGSSTALAGQIITTISGRVVQGRFLGRTAIQTITVPQPSAVRCLTMGLTSATGATTLSVT</sequence>
<accession>A0ABN0XQ48</accession>
<gene>
    <name evidence="2" type="ORF">GCM10010151_69930</name>
</gene>
<reference evidence="2 3" key="1">
    <citation type="journal article" date="2019" name="Int. J. Syst. Evol. Microbiol.">
        <title>The Global Catalogue of Microorganisms (GCM) 10K type strain sequencing project: providing services to taxonomists for standard genome sequencing and annotation.</title>
        <authorList>
            <consortium name="The Broad Institute Genomics Platform"/>
            <consortium name="The Broad Institute Genome Sequencing Center for Infectious Disease"/>
            <person name="Wu L."/>
            <person name="Ma J."/>
        </authorList>
    </citation>
    <scope>NUCLEOTIDE SEQUENCE [LARGE SCALE GENOMIC DNA]</scope>
    <source>
        <strain evidence="2 3">JCM 3146</strain>
    </source>
</reference>
<organism evidence="2 3">
    <name type="scientific">Actinoallomurus spadix</name>
    <dbReference type="NCBI Taxonomy" id="79912"/>
    <lineage>
        <taxon>Bacteria</taxon>
        <taxon>Bacillati</taxon>
        <taxon>Actinomycetota</taxon>
        <taxon>Actinomycetes</taxon>
        <taxon>Streptosporangiales</taxon>
        <taxon>Thermomonosporaceae</taxon>
        <taxon>Actinoallomurus</taxon>
    </lineage>
</organism>
<feature type="signal peptide" evidence="1">
    <location>
        <begin position="1"/>
        <end position="20"/>
    </location>
</feature>
<evidence type="ECO:0000313" key="2">
    <source>
        <dbReference type="EMBL" id="GAA0370018.1"/>
    </source>
</evidence>